<accession>A0ABP1NDG7</accession>
<protein>
    <submittedName>
        <fullName evidence="1">Uncharacterized protein</fullName>
    </submittedName>
</protein>
<reference evidence="1 2" key="1">
    <citation type="submission" date="2024-08" db="EMBL/GenBank/DDBJ databases">
        <authorList>
            <person name="Will J Nash"/>
            <person name="Angela Man"/>
            <person name="Seanna McTaggart"/>
            <person name="Kendall Baker"/>
            <person name="Tom Barker"/>
            <person name="Leah Catchpole"/>
            <person name="Alex Durrant"/>
            <person name="Karim Gharbi"/>
            <person name="Naomi Irish"/>
            <person name="Gemy Kaithakottil"/>
            <person name="Debby Ku"/>
            <person name="Aaliyah Providence"/>
            <person name="Felix Shaw"/>
            <person name="David Swarbreck"/>
            <person name="Chris Watkins"/>
            <person name="Ann M. McCartney"/>
            <person name="Giulio Formenti"/>
            <person name="Alice Mouton"/>
            <person name="Noel Vella"/>
            <person name="Bjorn M von Reumont"/>
            <person name="Adriana Vella"/>
            <person name="Wilfried Haerty"/>
        </authorList>
    </citation>
    <scope>NUCLEOTIDE SEQUENCE [LARGE SCALE GENOMIC DNA]</scope>
</reference>
<keyword evidence="2" id="KW-1185">Reference proteome</keyword>
<evidence type="ECO:0000313" key="2">
    <source>
        <dbReference type="Proteomes" id="UP001642520"/>
    </source>
</evidence>
<gene>
    <name evidence="1" type="ORF">XYLVIOL_LOCUS3651</name>
</gene>
<organism evidence="1 2">
    <name type="scientific">Xylocopa violacea</name>
    <name type="common">Violet carpenter bee</name>
    <name type="synonym">Apis violacea</name>
    <dbReference type="NCBI Taxonomy" id="135666"/>
    <lineage>
        <taxon>Eukaryota</taxon>
        <taxon>Metazoa</taxon>
        <taxon>Ecdysozoa</taxon>
        <taxon>Arthropoda</taxon>
        <taxon>Hexapoda</taxon>
        <taxon>Insecta</taxon>
        <taxon>Pterygota</taxon>
        <taxon>Neoptera</taxon>
        <taxon>Endopterygota</taxon>
        <taxon>Hymenoptera</taxon>
        <taxon>Apocrita</taxon>
        <taxon>Aculeata</taxon>
        <taxon>Apoidea</taxon>
        <taxon>Anthophila</taxon>
        <taxon>Apidae</taxon>
        <taxon>Xylocopa</taxon>
        <taxon>Xylocopa</taxon>
    </lineage>
</organism>
<dbReference type="Proteomes" id="UP001642520">
    <property type="component" value="Unassembled WGS sequence"/>
</dbReference>
<comment type="caution">
    <text evidence="1">The sequence shown here is derived from an EMBL/GenBank/DDBJ whole genome shotgun (WGS) entry which is preliminary data.</text>
</comment>
<name>A0ABP1NDG7_XYLVO</name>
<sequence>MHRLLEIDGISRTLLFGSLPREQLFLAGSTNYCYVLLETGSKKGKFLKSVKRATENNRWNRLKILSKYSRKKKRLNWKKSGQRRGRSFVLKQCREGAFKIKLCPDGQATRVARALIKYIFFFSHPLATTTRFPWQIGWFSQQSTRDLIIPARISRFSGLVRPPWTTPAGCNSRLECTRERDAAFLEFHVEKRSLFCENRLV</sequence>
<evidence type="ECO:0000313" key="1">
    <source>
        <dbReference type="EMBL" id="CAL7939057.1"/>
    </source>
</evidence>
<proteinExistence type="predicted"/>
<dbReference type="EMBL" id="CAXAJV020001289">
    <property type="protein sequence ID" value="CAL7939057.1"/>
    <property type="molecule type" value="Genomic_DNA"/>
</dbReference>